<dbReference type="InterPro" id="IPR016032">
    <property type="entry name" value="Sig_transdc_resp-reg_C-effctor"/>
</dbReference>
<proteinExistence type="predicted"/>
<dbReference type="SUPFAM" id="SSF46894">
    <property type="entry name" value="C-terminal effector domain of the bipartite response regulators"/>
    <property type="match status" value="1"/>
</dbReference>
<dbReference type="Gene3D" id="1.10.10.10">
    <property type="entry name" value="Winged helix-like DNA-binding domain superfamily/Winged helix DNA-binding domain"/>
    <property type="match status" value="2"/>
</dbReference>
<dbReference type="InterPro" id="IPR036390">
    <property type="entry name" value="WH_DNA-bd_sf"/>
</dbReference>
<gene>
    <name evidence="1" type="ORF">NBG84_10910</name>
</gene>
<keyword evidence="2" id="KW-1185">Reference proteome</keyword>
<accession>A0ABT0UL98</accession>
<comment type="caution">
    <text evidence="1">The sequence shown here is derived from an EMBL/GenBank/DDBJ whole genome shotgun (WGS) entry which is preliminary data.</text>
</comment>
<organism evidence="1 2">
    <name type="scientific">Streptomyces albipurpureus</name>
    <dbReference type="NCBI Taxonomy" id="2897419"/>
    <lineage>
        <taxon>Bacteria</taxon>
        <taxon>Bacillati</taxon>
        <taxon>Actinomycetota</taxon>
        <taxon>Actinomycetes</taxon>
        <taxon>Kitasatosporales</taxon>
        <taxon>Streptomycetaceae</taxon>
        <taxon>Streptomyces</taxon>
    </lineage>
</organism>
<reference evidence="1" key="1">
    <citation type="submission" date="2022-06" db="EMBL/GenBank/DDBJ databases">
        <title>Genome public.</title>
        <authorList>
            <person name="Sun Q."/>
        </authorList>
    </citation>
    <scope>NUCLEOTIDE SEQUENCE</scope>
    <source>
        <strain evidence="1">CWNU-1</strain>
    </source>
</reference>
<evidence type="ECO:0000313" key="2">
    <source>
        <dbReference type="Proteomes" id="UP001431429"/>
    </source>
</evidence>
<dbReference type="Proteomes" id="UP001431429">
    <property type="component" value="Unassembled WGS sequence"/>
</dbReference>
<dbReference type="RefSeq" id="WP_250919121.1">
    <property type="nucleotide sequence ID" value="NZ_JAMQAW010000008.1"/>
</dbReference>
<protein>
    <submittedName>
        <fullName evidence="1">GntR family transcriptional regulator</fullName>
    </submittedName>
</protein>
<dbReference type="InterPro" id="IPR036388">
    <property type="entry name" value="WH-like_DNA-bd_sf"/>
</dbReference>
<sequence>MTATSTEAVLMAPLVNEREHLALRLTADGLEGRGLARAMEVSRATARVILGRACRAVGRDHPAQAVLVAVVHRLVTAGDLSGAVPEAGTLCGEDVAVLEQVVSGLTASEIAAAHGWSTGHATAVIHLLKGRFRARTLAHLGALALAHDLVPCHLVDDRLPRVPLSALPAPRTPATLADAMSHAQQFPDQGGADTGEQLPRDLRIVSNATTHSAVQDASGVGQRAVGLAQIVFRWLPVAQEFRSAAVGSPAHLRRWDHAISHVSSAGSLTRPLGETAAYAVDVRRLLEAVRDGRSAGSATPAGFANSLALLVESHEYYPGCPMSAYQLARDHRLPRSLVDDAIQDLLANGVLEGSVTRPLPAGSRATQKGHAGVVAARLRDQLAAGLYPPGTTLSLSDLATFLCATVRETNSALRQLVDEGLVVPGSGQVTEAAARLTPTPRLDPPHPYAQRPAGARITMTAGLAHMRWDLRRPISPTDLSRSWDTLRRMAAQLLPSGNPENLAVRRVMEAVTAPWPGMPRDRVWHLACLGRALAALQQHLTETEAGR</sequence>
<evidence type="ECO:0000313" key="1">
    <source>
        <dbReference type="EMBL" id="MCM2388794.1"/>
    </source>
</evidence>
<dbReference type="SUPFAM" id="SSF46785">
    <property type="entry name" value="Winged helix' DNA-binding domain"/>
    <property type="match status" value="1"/>
</dbReference>
<dbReference type="EMBL" id="JAMQAW010000008">
    <property type="protein sequence ID" value="MCM2388794.1"/>
    <property type="molecule type" value="Genomic_DNA"/>
</dbReference>
<name>A0ABT0UL98_9ACTN</name>